<comment type="function">
    <text evidence="8">Membrane-associated protein that warps the membrane surface to access and bind aromatic isoprenes with high specificity, including ubiquinone (CoQ) isoprene intermediates and presents them directly to Coq7, therefore facilitating the Coq7-mediated hydroxylase step. Participates in the biosynthesis of coenzyme Q, also named ubiquinone, an essential lipid-soluble electron transporter for aerobic cellular respiration.</text>
</comment>
<comment type="caution">
    <text evidence="12">The sequence shown here is derived from an EMBL/GenBank/DDBJ whole genome shotgun (WGS) entry which is preliminary data.</text>
</comment>
<dbReference type="GO" id="GO:0008289">
    <property type="term" value="F:lipid binding"/>
    <property type="evidence" value="ECO:0007669"/>
    <property type="project" value="UniProtKB-UniRule"/>
</dbReference>
<dbReference type="GO" id="GO:0006744">
    <property type="term" value="P:ubiquinone biosynthetic process"/>
    <property type="evidence" value="ECO:0007669"/>
    <property type="project" value="UniProtKB-UniRule"/>
</dbReference>
<evidence type="ECO:0000256" key="7">
    <source>
        <dbReference type="ARBA" id="ARBA00023128"/>
    </source>
</evidence>
<dbReference type="Pfam" id="PF21392">
    <property type="entry name" value="COQ9_N"/>
    <property type="match status" value="1"/>
</dbReference>
<keyword evidence="7 8" id="KW-0496">Mitochondrion</keyword>
<keyword evidence="4 8" id="KW-0831">Ubiquinone biosynthesis</keyword>
<evidence type="ECO:0000256" key="6">
    <source>
        <dbReference type="ARBA" id="ARBA00023121"/>
    </source>
</evidence>
<evidence type="ECO:0000256" key="8">
    <source>
        <dbReference type="RuleBase" id="RU366063"/>
    </source>
</evidence>
<dbReference type="Gene3D" id="1.10.357.10">
    <property type="entry name" value="Tetracycline Repressor, domain 2"/>
    <property type="match status" value="1"/>
</dbReference>
<feature type="domain" description="Ubiquinone biosynthesis protein COQ9 HTH" evidence="11">
    <location>
        <begin position="99"/>
        <end position="129"/>
    </location>
</feature>
<evidence type="ECO:0000256" key="1">
    <source>
        <dbReference type="ARBA" id="ARBA00004173"/>
    </source>
</evidence>
<feature type="compositionally biased region" description="Basic and acidic residues" evidence="9">
    <location>
        <begin position="87"/>
        <end position="97"/>
    </location>
</feature>
<evidence type="ECO:0000256" key="2">
    <source>
        <dbReference type="ARBA" id="ARBA00004749"/>
    </source>
</evidence>
<comment type="subcellular location">
    <subcellularLocation>
        <location evidence="1 8">Mitochondrion</location>
    </subcellularLocation>
</comment>
<evidence type="ECO:0000259" key="11">
    <source>
        <dbReference type="Pfam" id="PF21392"/>
    </source>
</evidence>
<name>A0A8S1D8L2_9INSE</name>
<evidence type="ECO:0000259" key="10">
    <source>
        <dbReference type="Pfam" id="PF08511"/>
    </source>
</evidence>
<dbReference type="InterPro" id="IPR013718">
    <property type="entry name" value="COQ9_C"/>
</dbReference>
<dbReference type="PANTHER" id="PTHR21427:SF19">
    <property type="entry name" value="UBIQUINONE BIOSYNTHESIS PROTEIN COQ9, MITOCHONDRIAL"/>
    <property type="match status" value="1"/>
</dbReference>
<evidence type="ECO:0000313" key="12">
    <source>
        <dbReference type="EMBL" id="CAB3378627.1"/>
    </source>
</evidence>
<feature type="region of interest" description="Disordered" evidence="9">
    <location>
        <begin position="73"/>
        <end position="97"/>
    </location>
</feature>
<dbReference type="NCBIfam" id="TIGR02396">
    <property type="entry name" value="diverge_rpsU"/>
    <property type="match status" value="1"/>
</dbReference>
<proteinExistence type="inferred from homology"/>
<comment type="similarity">
    <text evidence="3 8">Belongs to the COQ9 family.</text>
</comment>
<evidence type="ECO:0000256" key="9">
    <source>
        <dbReference type="SAM" id="MobiDB-lite"/>
    </source>
</evidence>
<dbReference type="GO" id="GO:0005743">
    <property type="term" value="C:mitochondrial inner membrane"/>
    <property type="evidence" value="ECO:0007669"/>
    <property type="project" value="TreeGrafter"/>
</dbReference>
<dbReference type="Pfam" id="PF08511">
    <property type="entry name" value="COQ9"/>
    <property type="match status" value="1"/>
</dbReference>
<organism evidence="12 13">
    <name type="scientific">Cloeon dipterum</name>
    <dbReference type="NCBI Taxonomy" id="197152"/>
    <lineage>
        <taxon>Eukaryota</taxon>
        <taxon>Metazoa</taxon>
        <taxon>Ecdysozoa</taxon>
        <taxon>Arthropoda</taxon>
        <taxon>Hexapoda</taxon>
        <taxon>Insecta</taxon>
        <taxon>Pterygota</taxon>
        <taxon>Palaeoptera</taxon>
        <taxon>Ephemeroptera</taxon>
        <taxon>Pisciforma</taxon>
        <taxon>Baetidae</taxon>
        <taxon>Cloeon</taxon>
    </lineage>
</organism>
<gene>
    <name evidence="12" type="ORF">CLODIP_2_CD15080</name>
</gene>
<evidence type="ECO:0000256" key="3">
    <source>
        <dbReference type="ARBA" id="ARBA00010766"/>
    </source>
</evidence>
<dbReference type="Proteomes" id="UP000494165">
    <property type="component" value="Unassembled WGS sequence"/>
</dbReference>
<evidence type="ECO:0000256" key="4">
    <source>
        <dbReference type="ARBA" id="ARBA00022688"/>
    </source>
</evidence>
<comment type="pathway">
    <text evidence="2 8">Cofactor biosynthesis; ubiquinone biosynthesis.</text>
</comment>
<dbReference type="EMBL" id="CADEPI010000169">
    <property type="protein sequence ID" value="CAB3378627.1"/>
    <property type="molecule type" value="Genomic_DNA"/>
</dbReference>
<dbReference type="InterPro" id="IPR048674">
    <property type="entry name" value="COQ9_HTH"/>
</dbReference>
<keyword evidence="13" id="KW-1185">Reference proteome</keyword>
<dbReference type="FunFam" id="1.10.357.10:FF:000004">
    <property type="entry name" value="Ubiquinone biosynthesis protein COQ9, mitochondrial"/>
    <property type="match status" value="1"/>
</dbReference>
<dbReference type="PANTHER" id="PTHR21427">
    <property type="entry name" value="UBIQUINONE BIOSYNTHESIS PROTEIN COQ9, MITOCHONDRIAL"/>
    <property type="match status" value="1"/>
</dbReference>
<keyword evidence="6 8" id="KW-0446">Lipid-binding</keyword>
<sequence>MTHPLSSCFCSCRVNRGGQAENSLFSLFRGSVHLWKIDRMLARYLPLLQCYGNFMGRTTIIARPLLASNFSTNGTTSQDANASAQSEGRREEQVSSSKEDDVKFKIFSAALPLVHQLGWTKECLEAGAESIGFSKSSHGIFEHGGTSFVQFFHRNCNKELRKIAKVEQIESAKSDELTKVHQLLEKRLQMILPYLPQWPQAMALMSRPHSSLDSYKLLYELADDICFFAGDRSLNATWYTKRAAVAGLYITGELSLVQDKSANCDESWQMLARRIEDLRKVEEFGGSCSRQQEILKDIAQSSLTLIRNLTGMQSYQRNSR</sequence>
<accession>A0A8S1D8L2</accession>
<dbReference type="InterPro" id="IPR012762">
    <property type="entry name" value="Ubiq_biosynth_COQ9"/>
</dbReference>
<evidence type="ECO:0000313" key="13">
    <source>
        <dbReference type="Proteomes" id="UP000494165"/>
    </source>
</evidence>
<reference evidence="12 13" key="1">
    <citation type="submission" date="2020-04" db="EMBL/GenBank/DDBJ databases">
        <authorList>
            <person name="Alioto T."/>
            <person name="Alioto T."/>
            <person name="Gomez Garrido J."/>
        </authorList>
    </citation>
    <scope>NUCLEOTIDE SEQUENCE [LARGE SCALE GENOMIC DNA]</scope>
</reference>
<feature type="domain" description="COQ9 C-terminal" evidence="10">
    <location>
        <begin position="214"/>
        <end position="281"/>
    </location>
</feature>
<dbReference type="AlphaFoldDB" id="A0A8S1D8L2"/>
<feature type="compositionally biased region" description="Polar residues" evidence="9">
    <location>
        <begin position="73"/>
        <end position="86"/>
    </location>
</feature>
<protein>
    <recommendedName>
        <fullName evidence="8">Ubiquinone biosynthesis protein</fullName>
    </recommendedName>
</protein>
<evidence type="ECO:0000256" key="5">
    <source>
        <dbReference type="ARBA" id="ARBA00022946"/>
    </source>
</evidence>
<keyword evidence="5" id="KW-0809">Transit peptide</keyword>
<dbReference type="OrthoDB" id="619536at2759"/>